<organism evidence="1 2">
    <name type="scientific">Nonomuraea endophytica</name>
    <dbReference type="NCBI Taxonomy" id="714136"/>
    <lineage>
        <taxon>Bacteria</taxon>
        <taxon>Bacillati</taxon>
        <taxon>Actinomycetota</taxon>
        <taxon>Actinomycetes</taxon>
        <taxon>Streptosporangiales</taxon>
        <taxon>Streptosporangiaceae</taxon>
        <taxon>Nonomuraea</taxon>
    </lineage>
</organism>
<reference evidence="1 2" key="1">
    <citation type="submission" date="2020-08" db="EMBL/GenBank/DDBJ databases">
        <title>Genomic Encyclopedia of Type Strains, Phase IV (KMG-IV): sequencing the most valuable type-strain genomes for metagenomic binning, comparative biology and taxonomic classification.</title>
        <authorList>
            <person name="Goeker M."/>
        </authorList>
    </citation>
    <scope>NUCLEOTIDE SEQUENCE [LARGE SCALE GENOMIC DNA]</scope>
    <source>
        <strain evidence="1 2">DSM 45385</strain>
    </source>
</reference>
<evidence type="ECO:0000313" key="1">
    <source>
        <dbReference type="EMBL" id="MBB5085119.1"/>
    </source>
</evidence>
<dbReference type="Proteomes" id="UP000568380">
    <property type="component" value="Unassembled WGS sequence"/>
</dbReference>
<comment type="caution">
    <text evidence="1">The sequence shown here is derived from an EMBL/GenBank/DDBJ whole genome shotgun (WGS) entry which is preliminary data.</text>
</comment>
<dbReference type="EMBL" id="JACHIN010000031">
    <property type="protein sequence ID" value="MBB5085119.1"/>
    <property type="molecule type" value="Genomic_DNA"/>
</dbReference>
<dbReference type="AlphaFoldDB" id="A0A7W8EMK4"/>
<dbReference type="RefSeq" id="WP_184976276.1">
    <property type="nucleotide sequence ID" value="NZ_JACHIN010000031.1"/>
</dbReference>
<proteinExistence type="predicted"/>
<name>A0A7W8EMK4_9ACTN</name>
<sequence>MQIQENTPPANQPLRRAWWAATNAWAVLPTAAMPATAVPPVSQPGQDLATAR</sequence>
<keyword evidence="2" id="KW-1185">Reference proteome</keyword>
<protein>
    <submittedName>
        <fullName evidence="1">Uncharacterized protein</fullName>
    </submittedName>
</protein>
<accession>A0A7W8EMK4</accession>
<gene>
    <name evidence="1" type="ORF">HNR40_010633</name>
</gene>
<evidence type="ECO:0000313" key="2">
    <source>
        <dbReference type="Proteomes" id="UP000568380"/>
    </source>
</evidence>